<protein>
    <submittedName>
        <fullName evidence="1">Uncharacterized protein</fullName>
    </submittedName>
</protein>
<sequence>MSFQLTKADYIKILKYYNLEIPKNIKDIKLDAEHILAKKLCSCIKKVSPDNEPKAIGVCTRTIFNRKNLTRGKFNCIGTRKVEFIKNIKKFNIGRKKTRKNKI</sequence>
<organism evidence="1">
    <name type="scientific">viral metagenome</name>
    <dbReference type="NCBI Taxonomy" id="1070528"/>
    <lineage>
        <taxon>unclassified sequences</taxon>
        <taxon>metagenomes</taxon>
        <taxon>organismal metagenomes</taxon>
    </lineage>
</organism>
<evidence type="ECO:0000313" key="1">
    <source>
        <dbReference type="EMBL" id="QHT84780.1"/>
    </source>
</evidence>
<reference evidence="1" key="1">
    <citation type="journal article" date="2020" name="Nature">
        <title>Giant virus diversity and host interactions through global metagenomics.</title>
        <authorList>
            <person name="Schulz F."/>
            <person name="Roux S."/>
            <person name="Paez-Espino D."/>
            <person name="Jungbluth S."/>
            <person name="Walsh D.A."/>
            <person name="Denef V.J."/>
            <person name="McMahon K.D."/>
            <person name="Konstantinidis K.T."/>
            <person name="Eloe-Fadrosh E.A."/>
            <person name="Kyrpides N.C."/>
            <person name="Woyke T."/>
        </authorList>
    </citation>
    <scope>NUCLEOTIDE SEQUENCE</scope>
    <source>
        <strain evidence="1">GVMAG-M-3300023184-178</strain>
    </source>
</reference>
<dbReference type="EMBL" id="MN740028">
    <property type="protein sequence ID" value="QHT84780.1"/>
    <property type="molecule type" value="Genomic_DNA"/>
</dbReference>
<proteinExistence type="predicted"/>
<name>A0A6C0HWI8_9ZZZZ</name>
<accession>A0A6C0HWI8</accession>
<dbReference type="AlphaFoldDB" id="A0A6C0HWI8"/>